<comment type="caution">
    <text evidence="2">The sequence shown here is derived from an EMBL/GenBank/DDBJ whole genome shotgun (WGS) entry which is preliminary data.</text>
</comment>
<dbReference type="EMBL" id="ABWN01000033">
    <property type="protein sequence ID" value="EFF68031.1"/>
    <property type="molecule type" value="Genomic_DNA"/>
</dbReference>
<gene>
    <name evidence="2" type="ORF">BUTYVIB_01911</name>
</gene>
<reference evidence="2 3" key="1">
    <citation type="submission" date="2010-02" db="EMBL/GenBank/DDBJ databases">
        <authorList>
            <person name="Weinstock G."/>
            <person name="Sodergren E."/>
            <person name="Clifton S."/>
            <person name="Fulton L."/>
            <person name="Fulton B."/>
            <person name="Courtney L."/>
            <person name="Fronick C."/>
            <person name="Harrison M."/>
            <person name="Strong C."/>
            <person name="Farmer C."/>
            <person name="Delahaunty K."/>
            <person name="Markovic C."/>
            <person name="Hall O."/>
            <person name="Minx P."/>
            <person name="Tomlinson C."/>
            <person name="Mitreva M."/>
            <person name="Nelson J."/>
            <person name="Hou S."/>
            <person name="Wollam A."/>
            <person name="Pepin K.H."/>
            <person name="Johnson M."/>
            <person name="Bhonagiri V."/>
            <person name="Zhang X."/>
            <person name="Suruliraj S."/>
            <person name="Warren W."/>
            <person name="Chinwalla A."/>
            <person name="Mardis E.R."/>
            <person name="Wilson R.K."/>
        </authorList>
    </citation>
    <scope>NUCLEOTIDE SEQUENCE [LARGE SCALE GENOMIC DNA]</scope>
    <source>
        <strain evidence="2 3">DSM 2876</strain>
    </source>
</reference>
<dbReference type="Proteomes" id="UP000006238">
    <property type="component" value="Unassembled WGS sequence"/>
</dbReference>
<sequence>MSNAVICSTCDELVVPPNESAKLIRVYYSMLTIAGVVIHLGVMQNGSD</sequence>
<keyword evidence="1" id="KW-1133">Transmembrane helix</keyword>
<organism evidence="2 3">
    <name type="scientific">Eshraghiella crossota DSM 2876</name>
    <dbReference type="NCBI Taxonomy" id="511680"/>
    <lineage>
        <taxon>Bacteria</taxon>
        <taxon>Bacillati</taxon>
        <taxon>Bacillota</taxon>
        <taxon>Clostridia</taxon>
        <taxon>Lachnospirales</taxon>
        <taxon>Lachnospiraceae</taxon>
        <taxon>Eshraghiella</taxon>
    </lineage>
</organism>
<keyword evidence="1" id="KW-0472">Membrane</keyword>
<proteinExistence type="predicted"/>
<accession>D4S1E1</accession>
<evidence type="ECO:0000313" key="3">
    <source>
        <dbReference type="Proteomes" id="UP000006238"/>
    </source>
</evidence>
<evidence type="ECO:0000256" key="1">
    <source>
        <dbReference type="SAM" id="Phobius"/>
    </source>
</evidence>
<name>D4S1E1_9FIRM</name>
<dbReference type="HOGENOM" id="CLU_3150541_0_0_9"/>
<evidence type="ECO:0000313" key="2">
    <source>
        <dbReference type="EMBL" id="EFF68031.1"/>
    </source>
</evidence>
<keyword evidence="1" id="KW-0812">Transmembrane</keyword>
<protein>
    <submittedName>
        <fullName evidence="2">Uncharacterized protein</fullName>
    </submittedName>
</protein>
<dbReference type="AlphaFoldDB" id="D4S1E1"/>
<keyword evidence="3" id="KW-1185">Reference proteome</keyword>
<feature type="transmembrane region" description="Helical" evidence="1">
    <location>
        <begin position="26"/>
        <end position="43"/>
    </location>
</feature>